<evidence type="ECO:0000313" key="3">
    <source>
        <dbReference type="EMBL" id="CAH3178193.1"/>
    </source>
</evidence>
<organism evidence="3 4">
    <name type="scientific">Porites evermanni</name>
    <dbReference type="NCBI Taxonomy" id="104178"/>
    <lineage>
        <taxon>Eukaryota</taxon>
        <taxon>Metazoa</taxon>
        <taxon>Cnidaria</taxon>
        <taxon>Anthozoa</taxon>
        <taxon>Hexacorallia</taxon>
        <taxon>Scleractinia</taxon>
        <taxon>Fungiina</taxon>
        <taxon>Poritidae</taxon>
        <taxon>Porites</taxon>
    </lineage>
</organism>
<feature type="transmembrane region" description="Helical" evidence="2">
    <location>
        <begin position="396"/>
        <end position="415"/>
    </location>
</feature>
<gene>
    <name evidence="3" type="ORF">PEVE_00011631</name>
</gene>
<evidence type="ECO:0000256" key="1">
    <source>
        <dbReference type="SAM" id="MobiDB-lite"/>
    </source>
</evidence>
<dbReference type="EMBL" id="CALNXI010001844">
    <property type="protein sequence ID" value="CAH3178193.1"/>
    <property type="molecule type" value="Genomic_DNA"/>
</dbReference>
<protein>
    <submittedName>
        <fullName evidence="3">Uncharacterized protein</fullName>
    </submittedName>
</protein>
<sequence>TTLTLQIPRAGLKTAVHFELSDVARPDSAPSLETVIQLCQGSDGVRLRGLAVYSNLTNGCEPIHDVRSKIQVHKIALVTVVNFEPPCTLQDIAVNSQNAGYFALILFGDNVQFFGIQFTQKVMIPVMTAARYPDIQLENILIEADLTETVLSLPSDVDTADLSKMETYFEYLFCWVLVGPSITLVWLIRKRKLCWMSERRANENENDAETGPRITEESRETAETEVFNQRPEETSEIHDYSHGDQEQIIPLTSAQTGHTRQQHGTGFVAKIKKYCYRGFVIIFTCILYMILIIAALPLGISIPGGFSFFRFDEVLTMGVGLYLYPQMILVTVLFWSTFQIFCFFLYSCRFACSTTWVIPTNFSKLIRSEWFASNIYLLVLAVVVPYCSNSASPMRFTYFATYNTICTVSNLLFIITVNKHKFVTRYVFYISVCMICAYIESDIVAVFYYALNSQGSLNNLKLTALRTVAIGLTLTVSFSSCMHIIRKLTKPTESLFEGLSER</sequence>
<name>A0ABN8RH02_9CNID</name>
<dbReference type="Proteomes" id="UP001159427">
    <property type="component" value="Unassembled WGS sequence"/>
</dbReference>
<feature type="transmembrane region" description="Helical" evidence="2">
    <location>
        <begin position="322"/>
        <end position="346"/>
    </location>
</feature>
<keyword evidence="2" id="KW-1133">Transmembrane helix</keyword>
<feature type="non-terminal residue" evidence="3">
    <location>
        <position position="1"/>
    </location>
</feature>
<feature type="transmembrane region" description="Helical" evidence="2">
    <location>
        <begin position="463"/>
        <end position="485"/>
    </location>
</feature>
<accession>A0ABN8RH02</accession>
<feature type="transmembrane region" description="Helical" evidence="2">
    <location>
        <begin position="366"/>
        <end position="384"/>
    </location>
</feature>
<feature type="region of interest" description="Disordered" evidence="1">
    <location>
        <begin position="202"/>
        <end position="236"/>
    </location>
</feature>
<evidence type="ECO:0000313" key="4">
    <source>
        <dbReference type="Proteomes" id="UP001159427"/>
    </source>
</evidence>
<keyword evidence="2" id="KW-0812">Transmembrane</keyword>
<keyword evidence="4" id="KW-1185">Reference proteome</keyword>
<feature type="transmembrane region" description="Helical" evidence="2">
    <location>
        <begin position="168"/>
        <end position="188"/>
    </location>
</feature>
<evidence type="ECO:0000256" key="2">
    <source>
        <dbReference type="SAM" id="Phobius"/>
    </source>
</evidence>
<keyword evidence="2" id="KW-0472">Membrane</keyword>
<proteinExistence type="predicted"/>
<feature type="transmembrane region" description="Helical" evidence="2">
    <location>
        <begin position="279"/>
        <end position="302"/>
    </location>
</feature>
<reference evidence="3 4" key="1">
    <citation type="submission" date="2022-05" db="EMBL/GenBank/DDBJ databases">
        <authorList>
            <consortium name="Genoscope - CEA"/>
            <person name="William W."/>
        </authorList>
    </citation>
    <scope>NUCLEOTIDE SEQUENCE [LARGE SCALE GENOMIC DNA]</scope>
</reference>
<feature type="transmembrane region" description="Helical" evidence="2">
    <location>
        <begin position="427"/>
        <end position="451"/>
    </location>
</feature>
<comment type="caution">
    <text evidence="3">The sequence shown here is derived from an EMBL/GenBank/DDBJ whole genome shotgun (WGS) entry which is preliminary data.</text>
</comment>